<dbReference type="PANTHER" id="PTHR12993">
    <property type="entry name" value="N-ACETYLGLUCOSAMINYL-PHOSPHATIDYLINOSITOL DE-N-ACETYLASE-RELATED"/>
    <property type="match status" value="1"/>
</dbReference>
<evidence type="ECO:0000313" key="1">
    <source>
        <dbReference type="EMBL" id="SCX86336.1"/>
    </source>
</evidence>
<sequence>MSGFLAAPMPWMSVPELLQGRPLVVIAPHPDDETLGCGALVFDAVAAGVATSVICVTDGSRSHPGSASHPPARLTTLRRREMEAATATLGATLHWLGHPDCAVDETADIGPLIPQGALVLASWEGDPHCDHESVARMAKAALRPDLALAFYPVWGRFGDRQAEGARRLRASPEARAAKARALACHASQMTRLIADDPSGFVMEDWRQAHFLEHPEIIIAAP</sequence>
<dbReference type="InterPro" id="IPR003737">
    <property type="entry name" value="GlcNAc_PI_deacetylase-related"/>
</dbReference>
<dbReference type="RefSeq" id="WP_090739483.1">
    <property type="nucleotide sequence ID" value="NZ_FMVT01000001.1"/>
</dbReference>
<protein>
    <submittedName>
        <fullName evidence="1">N-acetylglucosaminyl deacetylase, LmbE family</fullName>
    </submittedName>
</protein>
<dbReference type="Pfam" id="PF02585">
    <property type="entry name" value="PIG-L"/>
    <property type="match status" value="1"/>
</dbReference>
<reference evidence="1 2" key="1">
    <citation type="submission" date="2016-10" db="EMBL/GenBank/DDBJ databases">
        <authorList>
            <person name="de Groot N.N."/>
        </authorList>
    </citation>
    <scope>NUCLEOTIDE SEQUENCE [LARGE SCALE GENOMIC DNA]</scope>
    <source>
        <strain evidence="1 2">CGMCC 1.8925</strain>
    </source>
</reference>
<dbReference type="InterPro" id="IPR024078">
    <property type="entry name" value="LmbE-like_dom_sf"/>
</dbReference>
<name>A0A1G5B8B9_9RHOB</name>
<dbReference type="GO" id="GO:0016811">
    <property type="term" value="F:hydrolase activity, acting on carbon-nitrogen (but not peptide) bonds, in linear amides"/>
    <property type="evidence" value="ECO:0007669"/>
    <property type="project" value="TreeGrafter"/>
</dbReference>
<dbReference type="Proteomes" id="UP000199502">
    <property type="component" value="Unassembled WGS sequence"/>
</dbReference>
<dbReference type="PANTHER" id="PTHR12993:SF29">
    <property type="entry name" value="BLR3841 PROTEIN"/>
    <property type="match status" value="1"/>
</dbReference>
<proteinExistence type="predicted"/>
<dbReference type="AlphaFoldDB" id="A0A1G5B8B9"/>
<dbReference type="STRING" id="336292.SAMN05660710_00037"/>
<keyword evidence="2" id="KW-1185">Reference proteome</keyword>
<dbReference type="OrthoDB" id="9790023at2"/>
<evidence type="ECO:0000313" key="2">
    <source>
        <dbReference type="Proteomes" id="UP000199502"/>
    </source>
</evidence>
<accession>A0A1G5B8B9</accession>
<dbReference type="SUPFAM" id="SSF102588">
    <property type="entry name" value="LmbE-like"/>
    <property type="match status" value="1"/>
</dbReference>
<dbReference type="EMBL" id="FMVT01000001">
    <property type="protein sequence ID" value="SCX86336.1"/>
    <property type="molecule type" value="Genomic_DNA"/>
</dbReference>
<organism evidence="1 2">
    <name type="scientific">Paracoccus tibetensis</name>
    <dbReference type="NCBI Taxonomy" id="336292"/>
    <lineage>
        <taxon>Bacteria</taxon>
        <taxon>Pseudomonadati</taxon>
        <taxon>Pseudomonadota</taxon>
        <taxon>Alphaproteobacteria</taxon>
        <taxon>Rhodobacterales</taxon>
        <taxon>Paracoccaceae</taxon>
        <taxon>Paracoccus</taxon>
    </lineage>
</organism>
<dbReference type="Gene3D" id="3.40.50.10320">
    <property type="entry name" value="LmbE-like"/>
    <property type="match status" value="1"/>
</dbReference>
<gene>
    <name evidence="1" type="ORF">SAMN05660710_00037</name>
</gene>